<dbReference type="PIRSF" id="PIRSF006806">
    <property type="entry name" value="FTHF_cligase"/>
    <property type="match status" value="1"/>
</dbReference>
<dbReference type="GO" id="GO:0035999">
    <property type="term" value="P:tetrahydrofolate interconversion"/>
    <property type="evidence" value="ECO:0007669"/>
    <property type="project" value="TreeGrafter"/>
</dbReference>
<comment type="similarity">
    <text evidence="1 5">Belongs to the 5-formyltetrahydrofolate cyclo-ligase family.</text>
</comment>
<dbReference type="GO" id="GO:0046872">
    <property type="term" value="F:metal ion binding"/>
    <property type="evidence" value="ECO:0007669"/>
    <property type="project" value="UniProtKB-KW"/>
</dbReference>
<dbReference type="Proteomes" id="UP000036045">
    <property type="component" value="Unassembled WGS sequence"/>
</dbReference>
<dbReference type="Gene3D" id="3.40.50.10420">
    <property type="entry name" value="NagB/RpiA/CoA transferase-like"/>
    <property type="match status" value="1"/>
</dbReference>
<comment type="catalytic activity">
    <reaction evidence="5">
        <text>(6S)-5-formyl-5,6,7,8-tetrahydrofolate + ATP = (6R)-5,10-methenyltetrahydrofolate + ADP + phosphate</text>
        <dbReference type="Rhea" id="RHEA:10488"/>
        <dbReference type="ChEBI" id="CHEBI:30616"/>
        <dbReference type="ChEBI" id="CHEBI:43474"/>
        <dbReference type="ChEBI" id="CHEBI:57455"/>
        <dbReference type="ChEBI" id="CHEBI:57457"/>
        <dbReference type="ChEBI" id="CHEBI:456216"/>
        <dbReference type="EC" id="6.3.3.2"/>
    </reaction>
</comment>
<dbReference type="AlphaFoldDB" id="A0A0J1IMR5"/>
<dbReference type="EC" id="6.3.3.2" evidence="5"/>
<feature type="binding site" evidence="4">
    <location>
        <position position="50"/>
    </location>
    <ligand>
        <name>substrate</name>
    </ligand>
</feature>
<organism evidence="6 7">
    <name type="scientific">Niallia circulans</name>
    <name type="common">Bacillus circulans</name>
    <dbReference type="NCBI Taxonomy" id="1397"/>
    <lineage>
        <taxon>Bacteria</taxon>
        <taxon>Bacillati</taxon>
        <taxon>Bacillota</taxon>
        <taxon>Bacilli</taxon>
        <taxon>Bacillales</taxon>
        <taxon>Bacillaceae</taxon>
        <taxon>Niallia</taxon>
    </lineage>
</organism>
<dbReference type="GO" id="GO:0009396">
    <property type="term" value="P:folic acid-containing compound biosynthetic process"/>
    <property type="evidence" value="ECO:0007669"/>
    <property type="project" value="TreeGrafter"/>
</dbReference>
<dbReference type="Pfam" id="PF01812">
    <property type="entry name" value="5-FTHF_cyc-lig"/>
    <property type="match status" value="1"/>
</dbReference>
<evidence type="ECO:0000313" key="7">
    <source>
        <dbReference type="Proteomes" id="UP000036045"/>
    </source>
</evidence>
<comment type="caution">
    <text evidence="6">The sequence shown here is derived from an EMBL/GenBank/DDBJ whole genome shotgun (WGS) entry which is preliminary data.</text>
</comment>
<protein>
    <recommendedName>
        <fullName evidence="5">5-formyltetrahydrofolate cyclo-ligase</fullName>
        <ecNumber evidence="5">6.3.3.2</ecNumber>
    </recommendedName>
</protein>
<dbReference type="NCBIfam" id="TIGR02727">
    <property type="entry name" value="MTHFS_bact"/>
    <property type="match status" value="1"/>
</dbReference>
<keyword evidence="7" id="KW-1185">Reference proteome</keyword>
<keyword evidence="5" id="KW-0460">Magnesium</keyword>
<evidence type="ECO:0000256" key="2">
    <source>
        <dbReference type="ARBA" id="ARBA00022741"/>
    </source>
</evidence>
<evidence type="ECO:0000256" key="4">
    <source>
        <dbReference type="PIRSR" id="PIRSR006806-1"/>
    </source>
</evidence>
<accession>A0A0J1IMR5</accession>
<dbReference type="GO" id="GO:0005524">
    <property type="term" value="F:ATP binding"/>
    <property type="evidence" value="ECO:0007669"/>
    <property type="project" value="UniProtKB-KW"/>
</dbReference>
<dbReference type="SUPFAM" id="SSF100950">
    <property type="entry name" value="NagB/RpiA/CoA transferase-like"/>
    <property type="match status" value="1"/>
</dbReference>
<evidence type="ECO:0000256" key="3">
    <source>
        <dbReference type="ARBA" id="ARBA00022840"/>
    </source>
</evidence>
<dbReference type="PANTHER" id="PTHR23407:SF1">
    <property type="entry name" value="5-FORMYLTETRAHYDROFOLATE CYCLO-LIGASE"/>
    <property type="match status" value="1"/>
</dbReference>
<dbReference type="EMBL" id="LDPH01000004">
    <property type="protein sequence ID" value="KLV27276.1"/>
    <property type="molecule type" value="Genomic_DNA"/>
</dbReference>
<evidence type="ECO:0000256" key="5">
    <source>
        <dbReference type="RuleBase" id="RU361279"/>
    </source>
</evidence>
<dbReference type="PANTHER" id="PTHR23407">
    <property type="entry name" value="ATPASE INHIBITOR/5-FORMYLTETRAHYDROFOLATE CYCLO-LIGASE"/>
    <property type="match status" value="1"/>
</dbReference>
<dbReference type="InterPro" id="IPR024185">
    <property type="entry name" value="FTHF_cligase-like_sf"/>
</dbReference>
<dbReference type="PATRIC" id="fig|1397.4.peg.4108"/>
<feature type="binding site" evidence="4">
    <location>
        <begin position="4"/>
        <end position="8"/>
    </location>
    <ligand>
        <name>ATP</name>
        <dbReference type="ChEBI" id="CHEBI:30616"/>
    </ligand>
</feature>
<dbReference type="InterPro" id="IPR002698">
    <property type="entry name" value="FTHF_cligase"/>
</dbReference>
<keyword evidence="2 4" id="KW-0547">Nucleotide-binding</keyword>
<sequence length="189" mass="21710">MQEKKQFRSDMIKQLQSIDKPQYEHMSYQIASQLYNDASFISASHIGITISKFPEVDTYQIIRTAWQLGKKVSVPKCIPASRQMIFRELEQFNQLESVYSNLFEPVIEKTKPTDSKLIDLLLVPGLAFSPKGYRLGFGGGYYDRFLQNYDGQTISLAFSMQIQQQIPVENHDLAVQKIITNEGIIYANE</sequence>
<dbReference type="RefSeq" id="WP_047941258.1">
    <property type="nucleotide sequence ID" value="NZ_LDPH01000004.1"/>
</dbReference>
<name>A0A0J1IMR5_NIACI</name>
<gene>
    <name evidence="6" type="ORF">ABW02_07110</name>
</gene>
<keyword evidence="3 4" id="KW-0067">ATP-binding</keyword>
<feature type="binding site" evidence="4">
    <location>
        <begin position="134"/>
        <end position="142"/>
    </location>
    <ligand>
        <name>ATP</name>
        <dbReference type="ChEBI" id="CHEBI:30616"/>
    </ligand>
</feature>
<keyword evidence="5" id="KW-0479">Metal-binding</keyword>
<dbReference type="GO" id="GO:0030272">
    <property type="term" value="F:5-formyltetrahydrofolate cyclo-ligase activity"/>
    <property type="evidence" value="ECO:0007669"/>
    <property type="project" value="UniProtKB-EC"/>
</dbReference>
<evidence type="ECO:0000313" key="6">
    <source>
        <dbReference type="EMBL" id="KLV27276.1"/>
    </source>
</evidence>
<feature type="binding site" evidence="4">
    <location>
        <position position="55"/>
    </location>
    <ligand>
        <name>substrate</name>
    </ligand>
</feature>
<proteinExistence type="inferred from homology"/>
<reference evidence="6 7" key="1">
    <citation type="submission" date="2015-05" db="EMBL/GenBank/DDBJ databases">
        <title>Whole genome sequence and identification of bacterial endophytes from Costus igneus.</title>
        <authorList>
            <person name="Lee Y.P."/>
            <person name="Gan H.M."/>
            <person name="Eng W."/>
            <person name="Wheatley M.S."/>
            <person name="Caraballo A."/>
            <person name="Polter S."/>
            <person name="Savka M.A."/>
            <person name="Hudson A.O."/>
        </authorList>
    </citation>
    <scope>NUCLEOTIDE SEQUENCE [LARGE SCALE GENOMIC DNA]</scope>
    <source>
        <strain evidence="6 7">RIT379</strain>
    </source>
</reference>
<dbReference type="InterPro" id="IPR037171">
    <property type="entry name" value="NagB/RpiA_transferase-like"/>
</dbReference>
<dbReference type="OrthoDB" id="9801938at2"/>
<evidence type="ECO:0000256" key="1">
    <source>
        <dbReference type="ARBA" id="ARBA00010638"/>
    </source>
</evidence>
<comment type="cofactor">
    <cofactor evidence="5">
        <name>Mg(2+)</name>
        <dbReference type="ChEBI" id="CHEBI:18420"/>
    </cofactor>
</comment>